<dbReference type="Pfam" id="PF04014">
    <property type="entry name" value="MazE_antitoxin"/>
    <property type="match status" value="1"/>
</dbReference>
<keyword evidence="3" id="KW-0238">DNA-binding</keyword>
<dbReference type="Proteomes" id="UP000607397">
    <property type="component" value="Unassembled WGS sequence"/>
</dbReference>
<dbReference type="SMART" id="SM00966">
    <property type="entry name" value="SpoVT_AbrB"/>
    <property type="match status" value="1"/>
</dbReference>
<comment type="caution">
    <text evidence="3">The sequence shown here is derived from an EMBL/GenBank/DDBJ whole genome shotgun (WGS) entry which is preliminary data.</text>
</comment>
<dbReference type="GO" id="GO:0097351">
    <property type="term" value="F:toxin sequestering activity"/>
    <property type="evidence" value="ECO:0007669"/>
    <property type="project" value="InterPro"/>
</dbReference>
<sequence>MVTQKIALWGNSLGIRLPQAMVQEIGLKAGSIVKIATEGDKIVLSPVSPKYTLRDLLKDAKPEQQHSEVDWGEPLGDEAW</sequence>
<organism evidence="3 4">
    <name type="scientific">Petrachloros mirabilis ULC683</name>
    <dbReference type="NCBI Taxonomy" id="2781853"/>
    <lineage>
        <taxon>Bacteria</taxon>
        <taxon>Bacillati</taxon>
        <taxon>Cyanobacteriota</taxon>
        <taxon>Cyanophyceae</taxon>
        <taxon>Synechococcales</taxon>
        <taxon>Petrachlorosaceae</taxon>
        <taxon>Petrachloros</taxon>
        <taxon>Petrachloros mirabilis</taxon>
    </lineage>
</organism>
<dbReference type="SUPFAM" id="SSF89447">
    <property type="entry name" value="AbrB/MazE/MraZ-like"/>
    <property type="match status" value="1"/>
</dbReference>
<evidence type="ECO:0000313" key="4">
    <source>
        <dbReference type="Proteomes" id="UP000607397"/>
    </source>
</evidence>
<dbReference type="PANTHER" id="PTHR40516:SF1">
    <property type="entry name" value="ANTITOXIN CHPS-RELATED"/>
    <property type="match status" value="1"/>
</dbReference>
<reference evidence="3" key="1">
    <citation type="submission" date="2019-12" db="EMBL/GenBank/DDBJ databases">
        <title>High-Quality draft genome sequences of three cyanobacteria isolated from the limestone walls of the Old Cathedral of Coimbra.</title>
        <authorList>
            <person name="Tiago I."/>
            <person name="Soares F."/>
            <person name="Portugal A."/>
        </authorList>
    </citation>
    <scope>NUCLEOTIDE SEQUENCE [LARGE SCALE GENOMIC DNA]</scope>
    <source>
        <strain evidence="3">C</strain>
    </source>
</reference>
<proteinExistence type="predicted"/>
<dbReference type="Gene3D" id="2.10.260.10">
    <property type="match status" value="1"/>
</dbReference>
<dbReference type="EMBL" id="WVIC01000005">
    <property type="protein sequence ID" value="NCJ05648.1"/>
    <property type="molecule type" value="Genomic_DNA"/>
</dbReference>
<feature type="compositionally biased region" description="Basic and acidic residues" evidence="1">
    <location>
        <begin position="59"/>
        <end position="69"/>
    </location>
</feature>
<dbReference type="RefSeq" id="WP_161824124.1">
    <property type="nucleotide sequence ID" value="NZ_WVIC01000005.1"/>
</dbReference>
<dbReference type="GO" id="GO:0003677">
    <property type="term" value="F:DNA binding"/>
    <property type="evidence" value="ECO:0007669"/>
    <property type="project" value="UniProtKB-KW"/>
</dbReference>
<evidence type="ECO:0000313" key="3">
    <source>
        <dbReference type="EMBL" id="NCJ05648.1"/>
    </source>
</evidence>
<evidence type="ECO:0000259" key="2">
    <source>
        <dbReference type="SMART" id="SM00966"/>
    </source>
</evidence>
<accession>A0A8K1ZXE1</accession>
<evidence type="ECO:0000256" key="1">
    <source>
        <dbReference type="SAM" id="MobiDB-lite"/>
    </source>
</evidence>
<feature type="domain" description="SpoVT-AbrB" evidence="2">
    <location>
        <begin position="7"/>
        <end position="52"/>
    </location>
</feature>
<dbReference type="InterPro" id="IPR007159">
    <property type="entry name" value="SpoVT-AbrB_dom"/>
</dbReference>
<keyword evidence="4" id="KW-1185">Reference proteome</keyword>
<gene>
    <name evidence="3" type="ORF">GS597_03810</name>
</gene>
<dbReference type="PANTHER" id="PTHR40516">
    <property type="entry name" value="ANTITOXIN CHPS-RELATED"/>
    <property type="match status" value="1"/>
</dbReference>
<dbReference type="InterPro" id="IPR039052">
    <property type="entry name" value="Antitox_PemI-like"/>
</dbReference>
<feature type="region of interest" description="Disordered" evidence="1">
    <location>
        <begin position="59"/>
        <end position="80"/>
    </location>
</feature>
<dbReference type="AlphaFoldDB" id="A0A8K1ZXE1"/>
<name>A0A8K1ZXE1_9CYAN</name>
<protein>
    <submittedName>
        <fullName evidence="3">AbrB/MazE/SpoVT family DNA-binding domain-containing protein</fullName>
    </submittedName>
</protein>
<dbReference type="InterPro" id="IPR037914">
    <property type="entry name" value="SpoVT-AbrB_sf"/>
</dbReference>